<dbReference type="GO" id="GO:0003677">
    <property type="term" value="F:DNA binding"/>
    <property type="evidence" value="ECO:0007669"/>
    <property type="project" value="UniProtKB-KW"/>
</dbReference>
<proteinExistence type="predicted"/>
<dbReference type="PANTHER" id="PTHR33217:SF7">
    <property type="entry name" value="TRANSPOSASE FOR INSERTION SEQUENCE ELEMENT IS1081"/>
    <property type="match status" value="1"/>
</dbReference>
<evidence type="ECO:0000256" key="3">
    <source>
        <dbReference type="ARBA" id="ARBA00023172"/>
    </source>
</evidence>
<name>A0A0W8F760_9ZZZZ</name>
<comment type="caution">
    <text evidence="4">The sequence shown here is derived from an EMBL/GenBank/DDBJ whole genome shotgun (WGS) entry which is preliminary data.</text>
</comment>
<sequence>MQPLEPVINYLVDPNSGLKQVITEFLNAVMLFEAYLQSGALPYERSPQRKAHRNGTRSRTLKTRVGELTLNKPQFREFPFESSVFERYCRVEQALLMTIAESYIQGVSTRKMEELVKNFGLNRLSASEVSRLCKILDEKVEEFLKRPIEVKIRYLLVDATYFKVRCGAQYKNRALLVVVGIREDGLREILGASIAESEDSGYWMTLFRSLKDRGLEGVELVISDAHKGIQKAVESSFVGASWQYCHFHHSRAVLESIPNKDKQEIADKLKEASDDEMKMQELAKELRDRGYDPAAETIDRFRFDLWNYKAYPKAHWKRIRTTNIIERINKELKRRSRPVGAFPSDQSLMRLAGCIMININEEWVTGKKYLTMDVE</sequence>
<dbReference type="PANTHER" id="PTHR33217">
    <property type="entry name" value="TRANSPOSASE FOR INSERTION SEQUENCE ELEMENT IS1081"/>
    <property type="match status" value="1"/>
</dbReference>
<dbReference type="GO" id="GO:0006313">
    <property type="term" value="P:DNA transposition"/>
    <property type="evidence" value="ECO:0007669"/>
    <property type="project" value="InterPro"/>
</dbReference>
<gene>
    <name evidence="4" type="ORF">ASZ90_013585</name>
</gene>
<dbReference type="InterPro" id="IPR001207">
    <property type="entry name" value="Transposase_mutator"/>
</dbReference>
<keyword evidence="1" id="KW-0815">Transposition</keyword>
<accession>A0A0W8F760</accession>
<dbReference type="AlphaFoldDB" id="A0A0W8F760"/>
<reference evidence="4" key="1">
    <citation type="journal article" date="2015" name="Proc. Natl. Acad. Sci. U.S.A.">
        <title>Networks of energetic and metabolic interactions define dynamics in microbial communities.</title>
        <authorList>
            <person name="Embree M."/>
            <person name="Liu J.K."/>
            <person name="Al-Bassam M.M."/>
            <person name="Zengler K."/>
        </authorList>
    </citation>
    <scope>NUCLEOTIDE SEQUENCE</scope>
</reference>
<evidence type="ECO:0000313" key="4">
    <source>
        <dbReference type="EMBL" id="KUG16728.1"/>
    </source>
</evidence>
<evidence type="ECO:0000256" key="2">
    <source>
        <dbReference type="ARBA" id="ARBA00023125"/>
    </source>
</evidence>
<organism evidence="4">
    <name type="scientific">hydrocarbon metagenome</name>
    <dbReference type="NCBI Taxonomy" id="938273"/>
    <lineage>
        <taxon>unclassified sequences</taxon>
        <taxon>metagenomes</taxon>
        <taxon>ecological metagenomes</taxon>
    </lineage>
</organism>
<dbReference type="GO" id="GO:0004803">
    <property type="term" value="F:transposase activity"/>
    <property type="evidence" value="ECO:0007669"/>
    <property type="project" value="InterPro"/>
</dbReference>
<keyword evidence="2" id="KW-0238">DNA-binding</keyword>
<keyword evidence="3" id="KW-0233">DNA recombination</keyword>
<dbReference type="Pfam" id="PF00872">
    <property type="entry name" value="Transposase_mut"/>
    <property type="match status" value="1"/>
</dbReference>
<evidence type="ECO:0000256" key="1">
    <source>
        <dbReference type="ARBA" id="ARBA00022578"/>
    </source>
</evidence>
<dbReference type="EMBL" id="LNQE01001482">
    <property type="protein sequence ID" value="KUG16728.1"/>
    <property type="molecule type" value="Genomic_DNA"/>
</dbReference>
<protein>
    <submittedName>
        <fullName evidence="4">Transposase</fullName>
    </submittedName>
</protein>
<dbReference type="NCBIfam" id="NF033543">
    <property type="entry name" value="transpos_IS256"/>
    <property type="match status" value="1"/>
</dbReference>